<dbReference type="PANTHER" id="PTHR47816">
    <property type="entry name" value="RIBOSOMAL RNA SMALL SUBUNIT METHYLTRANSFERASE C"/>
    <property type="match status" value="1"/>
</dbReference>
<dbReference type="InterPro" id="IPR058679">
    <property type="entry name" value="RlmG_N"/>
</dbReference>
<dbReference type="GO" id="GO:0008757">
    <property type="term" value="F:S-adenosylmethionine-dependent methyltransferase activity"/>
    <property type="evidence" value="ECO:0007669"/>
    <property type="project" value="InterPro"/>
</dbReference>
<sequence length="394" mass="41794">MPTFQDSLESLLTHLGRYPCEEGAGPECFDGVDKLLLRSASADLFPVALESSSARESRRVVVLDDEFGALTLGSVSLGAGHVRVHQDALTSERALARNAERLGMIDCYTQAGSRSVTEALGPDLLNGAEVVLLRLPKSLDALDEIAQAVARHASPDVVFYAGGRVKHMSRGMNDTLARSFGDVHASLGAFKSRALVARAPRTLGAPTFPRTALLDELGLTVVAHGGVFAGTRLDLGTRFLLTFLSRMAPDARDAVDAGCGSGILSTVLARSRPDVHVVATDQSAAAVWSARATAAANGVGDRVEAVRDDALSSLPDASADLVVCNPPFHAGTALHTDTAQRMFDAAGRVLRPGGELWTVYNSHLTYKRDLARAVGPTTMMGQDPRFTVTRSRRP</sequence>
<accession>A0A2A9E9L3</accession>
<reference evidence="7 8" key="1">
    <citation type="submission" date="2017-10" db="EMBL/GenBank/DDBJ databases">
        <title>Sequencing the genomes of 1000 actinobacteria strains.</title>
        <authorList>
            <person name="Klenk H.-P."/>
        </authorList>
    </citation>
    <scope>NUCLEOTIDE SEQUENCE [LARGE SCALE GENOMIC DNA]</scope>
    <source>
        <strain evidence="7 8">DSM 18966</strain>
    </source>
</reference>
<organism evidence="7 8">
    <name type="scientific">Sanguibacter antarcticus</name>
    <dbReference type="NCBI Taxonomy" id="372484"/>
    <lineage>
        <taxon>Bacteria</taxon>
        <taxon>Bacillati</taxon>
        <taxon>Actinomycetota</taxon>
        <taxon>Actinomycetes</taxon>
        <taxon>Micrococcales</taxon>
        <taxon>Sanguibacteraceae</taxon>
        <taxon>Sanguibacter</taxon>
    </lineage>
</organism>
<dbReference type="InterPro" id="IPR029063">
    <property type="entry name" value="SAM-dependent_MTases_sf"/>
</dbReference>
<dbReference type="InterPro" id="IPR046977">
    <property type="entry name" value="RsmC/RlmG"/>
</dbReference>
<dbReference type="Pfam" id="PF05175">
    <property type="entry name" value="MTS"/>
    <property type="match status" value="1"/>
</dbReference>
<comment type="caution">
    <text evidence="7">The sequence shown here is derived from an EMBL/GenBank/DDBJ whole genome shotgun (WGS) entry which is preliminary data.</text>
</comment>
<keyword evidence="2" id="KW-0698">rRNA processing</keyword>
<dbReference type="PROSITE" id="PS00092">
    <property type="entry name" value="N6_MTASE"/>
    <property type="match status" value="1"/>
</dbReference>
<keyword evidence="8" id="KW-1185">Reference proteome</keyword>
<dbReference type="Pfam" id="PF26049">
    <property type="entry name" value="RLMG_N"/>
    <property type="match status" value="1"/>
</dbReference>
<dbReference type="AlphaFoldDB" id="A0A2A9E9L3"/>
<dbReference type="SUPFAM" id="SSF53335">
    <property type="entry name" value="S-adenosyl-L-methionine-dependent methyltransferases"/>
    <property type="match status" value="1"/>
</dbReference>
<dbReference type="GO" id="GO:0032259">
    <property type="term" value="P:methylation"/>
    <property type="evidence" value="ECO:0007669"/>
    <property type="project" value="UniProtKB-KW"/>
</dbReference>
<dbReference type="InterPro" id="IPR007848">
    <property type="entry name" value="Small_mtfrase_dom"/>
</dbReference>
<dbReference type="RefSeq" id="WP_098456593.1">
    <property type="nucleotide sequence ID" value="NZ_PDJG01000001.1"/>
</dbReference>
<dbReference type="CDD" id="cd02440">
    <property type="entry name" value="AdoMet_MTases"/>
    <property type="match status" value="1"/>
</dbReference>
<dbReference type="Gene3D" id="3.40.50.150">
    <property type="entry name" value="Vaccinia Virus protein VP39"/>
    <property type="match status" value="2"/>
</dbReference>
<keyword evidence="3 7" id="KW-0489">Methyltransferase</keyword>
<evidence type="ECO:0000256" key="2">
    <source>
        <dbReference type="ARBA" id="ARBA00022552"/>
    </source>
</evidence>
<evidence type="ECO:0000256" key="4">
    <source>
        <dbReference type="ARBA" id="ARBA00022679"/>
    </source>
</evidence>
<proteinExistence type="predicted"/>
<dbReference type="PANTHER" id="PTHR47816:SF5">
    <property type="entry name" value="RIBOSOMAL RNA LARGE SUBUNIT METHYLTRANSFERASE G"/>
    <property type="match status" value="1"/>
</dbReference>
<dbReference type="GO" id="GO:0006364">
    <property type="term" value="P:rRNA processing"/>
    <property type="evidence" value="ECO:0007669"/>
    <property type="project" value="UniProtKB-KW"/>
</dbReference>
<dbReference type="OrthoDB" id="29650at2"/>
<gene>
    <name evidence="7" type="ORF">ATL42_2840</name>
</gene>
<dbReference type="GO" id="GO:0003676">
    <property type="term" value="F:nucleic acid binding"/>
    <property type="evidence" value="ECO:0007669"/>
    <property type="project" value="InterPro"/>
</dbReference>
<dbReference type="GO" id="GO:0008170">
    <property type="term" value="F:N-methyltransferase activity"/>
    <property type="evidence" value="ECO:0007669"/>
    <property type="project" value="UniProtKB-ARBA"/>
</dbReference>
<evidence type="ECO:0000256" key="1">
    <source>
        <dbReference type="ARBA" id="ARBA00022490"/>
    </source>
</evidence>
<dbReference type="InterPro" id="IPR002052">
    <property type="entry name" value="DNA_methylase_N6_adenine_CS"/>
</dbReference>
<keyword evidence="1" id="KW-0963">Cytoplasm</keyword>
<evidence type="ECO:0000259" key="6">
    <source>
        <dbReference type="Pfam" id="PF26049"/>
    </source>
</evidence>
<feature type="domain" description="Methyltransferase small" evidence="5">
    <location>
        <begin position="219"/>
        <end position="389"/>
    </location>
</feature>
<evidence type="ECO:0000313" key="7">
    <source>
        <dbReference type="EMBL" id="PFG34909.1"/>
    </source>
</evidence>
<keyword evidence="4 7" id="KW-0808">Transferase</keyword>
<dbReference type="EMBL" id="PDJG01000001">
    <property type="protein sequence ID" value="PFG34909.1"/>
    <property type="molecule type" value="Genomic_DNA"/>
</dbReference>
<protein>
    <submittedName>
        <fullName evidence="7">16S rRNA (Guanine1207-N2)-methyltransferase</fullName>
    </submittedName>
</protein>
<evidence type="ECO:0000256" key="3">
    <source>
        <dbReference type="ARBA" id="ARBA00022603"/>
    </source>
</evidence>
<name>A0A2A9E9L3_9MICO</name>
<evidence type="ECO:0000259" key="5">
    <source>
        <dbReference type="Pfam" id="PF05175"/>
    </source>
</evidence>
<feature type="domain" description="RlmG N-terminal" evidence="6">
    <location>
        <begin position="13"/>
        <end position="198"/>
    </location>
</feature>
<evidence type="ECO:0000313" key="8">
    <source>
        <dbReference type="Proteomes" id="UP000225548"/>
    </source>
</evidence>
<dbReference type="Proteomes" id="UP000225548">
    <property type="component" value="Unassembled WGS sequence"/>
</dbReference>